<gene>
    <name evidence="2" type="ORF">DVR09_04270</name>
</gene>
<keyword evidence="1" id="KW-1133">Transmembrane helix</keyword>
<reference evidence="3" key="1">
    <citation type="submission" date="2018-07" db="EMBL/GenBank/DDBJ databases">
        <title>Genome sequence of Erythrobacter strain YH-07, an antagonistic bacterium isolated from Yellow Sea.</title>
        <authorList>
            <person name="Tang T."/>
            <person name="Liu Q."/>
            <person name="Sun X."/>
        </authorList>
    </citation>
    <scope>NUCLEOTIDE SEQUENCE [LARGE SCALE GENOMIC DNA]</scope>
    <source>
        <strain evidence="3">YH-07</strain>
    </source>
</reference>
<evidence type="ECO:0000313" key="2">
    <source>
        <dbReference type="EMBL" id="AXK41650.1"/>
    </source>
</evidence>
<feature type="transmembrane region" description="Helical" evidence="1">
    <location>
        <begin position="24"/>
        <end position="45"/>
    </location>
</feature>
<protein>
    <submittedName>
        <fullName evidence="2">DUF1109 domain-containing protein</fullName>
    </submittedName>
</protein>
<dbReference type="OrthoDB" id="7390889at2"/>
<dbReference type="KEGG" id="err:DVR09_04270"/>
<name>A0A345YCJ8_9SPHN</name>
<evidence type="ECO:0000313" key="3">
    <source>
        <dbReference type="Proteomes" id="UP000254508"/>
    </source>
</evidence>
<dbReference type="Pfam" id="PF06532">
    <property type="entry name" value="NrsF"/>
    <property type="match status" value="1"/>
</dbReference>
<accession>A0A345YCJ8</accession>
<dbReference type="InterPro" id="IPR009495">
    <property type="entry name" value="NrsF"/>
</dbReference>
<feature type="transmembrane region" description="Helical" evidence="1">
    <location>
        <begin position="126"/>
        <end position="146"/>
    </location>
</feature>
<sequence>MNRVPNPLIDELAADLSPVRPMKLAHGIALVALAVVGTILAVELLDGLWRGVLSGHASAFFFIANGMLGLLGVATALAVVRMAGPRVGNSHDGARWSLAMFAVLPVAALVMLGFHGDPHEVTHDPYGLDCFLAGSAFSVLAFAALVGWLRRGAPVSPTLAGTFTGIAAGALGSFAYGLACPIDTLSHLGIWHALPVALGALVGRLGVPPLVRW</sequence>
<feature type="transmembrane region" description="Helical" evidence="1">
    <location>
        <begin position="158"/>
        <end position="178"/>
    </location>
</feature>
<dbReference type="AlphaFoldDB" id="A0A345YCJ8"/>
<keyword evidence="1" id="KW-0472">Membrane</keyword>
<feature type="transmembrane region" description="Helical" evidence="1">
    <location>
        <begin position="57"/>
        <end position="84"/>
    </location>
</feature>
<feature type="transmembrane region" description="Helical" evidence="1">
    <location>
        <begin position="96"/>
        <end position="114"/>
    </location>
</feature>
<evidence type="ECO:0000256" key="1">
    <source>
        <dbReference type="SAM" id="Phobius"/>
    </source>
</evidence>
<dbReference type="RefSeq" id="WP_115415837.1">
    <property type="nucleotide sequence ID" value="NZ_CP031357.1"/>
</dbReference>
<proteinExistence type="predicted"/>
<organism evidence="2 3">
    <name type="scientific">Erythrobacter aureus</name>
    <dbReference type="NCBI Taxonomy" id="2182384"/>
    <lineage>
        <taxon>Bacteria</taxon>
        <taxon>Pseudomonadati</taxon>
        <taxon>Pseudomonadota</taxon>
        <taxon>Alphaproteobacteria</taxon>
        <taxon>Sphingomonadales</taxon>
        <taxon>Erythrobacteraceae</taxon>
        <taxon>Erythrobacter/Porphyrobacter group</taxon>
        <taxon>Erythrobacter</taxon>
    </lineage>
</organism>
<keyword evidence="1" id="KW-0812">Transmembrane</keyword>
<dbReference type="EMBL" id="CP031357">
    <property type="protein sequence ID" value="AXK41650.1"/>
    <property type="molecule type" value="Genomic_DNA"/>
</dbReference>
<feature type="transmembrane region" description="Helical" evidence="1">
    <location>
        <begin position="190"/>
        <end position="207"/>
    </location>
</feature>
<keyword evidence="3" id="KW-1185">Reference proteome</keyword>
<dbReference type="Proteomes" id="UP000254508">
    <property type="component" value="Chromosome"/>
</dbReference>